<evidence type="ECO:0000313" key="1">
    <source>
        <dbReference type="EMBL" id="KNE21610.1"/>
    </source>
</evidence>
<accession>A0A0L0QSE4</accession>
<proteinExistence type="predicted"/>
<name>A0A0L0QSE4_VIRPA</name>
<sequence>MLLTKKYNKCYSCYRCSILYTTLIFQQNHLYSWLNNLQNVFNPMVIVIKDDIKIRQVIEADEVKVIESLYL</sequence>
<keyword evidence="2" id="KW-1185">Reference proteome</keyword>
<protein>
    <submittedName>
        <fullName evidence="1">Uncharacterized protein</fullName>
    </submittedName>
</protein>
<comment type="caution">
    <text evidence="1">The sequence shown here is derived from an EMBL/GenBank/DDBJ whole genome shotgun (WGS) entry which is preliminary data.</text>
</comment>
<reference evidence="2" key="1">
    <citation type="submission" date="2015-07" db="EMBL/GenBank/DDBJ databases">
        <title>Fjat-10053 dsm26.</title>
        <authorList>
            <person name="Liu B."/>
            <person name="Wang J."/>
            <person name="Zhu Y."/>
            <person name="Liu G."/>
            <person name="Chen Q."/>
            <person name="Chen Z."/>
            <person name="Lan J."/>
            <person name="Che J."/>
            <person name="Ge C."/>
            <person name="Shi H."/>
            <person name="Pan Z."/>
            <person name="Liu X."/>
        </authorList>
    </citation>
    <scope>NUCLEOTIDE SEQUENCE [LARGE SCALE GENOMIC DNA]</scope>
    <source>
        <strain evidence="2">DSM 26</strain>
    </source>
</reference>
<gene>
    <name evidence="1" type="ORF">AFK71_08185</name>
</gene>
<dbReference type="EMBL" id="LGTO01000005">
    <property type="protein sequence ID" value="KNE21610.1"/>
    <property type="molecule type" value="Genomic_DNA"/>
</dbReference>
<evidence type="ECO:0000313" key="2">
    <source>
        <dbReference type="Proteomes" id="UP000036780"/>
    </source>
</evidence>
<organism evidence="1 2">
    <name type="scientific">Virgibacillus pantothenticus</name>
    <dbReference type="NCBI Taxonomy" id="1473"/>
    <lineage>
        <taxon>Bacteria</taxon>
        <taxon>Bacillati</taxon>
        <taxon>Bacillota</taxon>
        <taxon>Bacilli</taxon>
        <taxon>Bacillales</taxon>
        <taxon>Bacillaceae</taxon>
        <taxon>Virgibacillus</taxon>
    </lineage>
</organism>
<dbReference type="AlphaFoldDB" id="A0A0L0QSE4"/>
<dbReference type="Proteomes" id="UP000036780">
    <property type="component" value="Unassembled WGS sequence"/>
</dbReference>
<dbReference type="PATRIC" id="fig|1473.5.peg.4684"/>